<evidence type="ECO:0000256" key="3">
    <source>
        <dbReference type="ARBA" id="ARBA00023015"/>
    </source>
</evidence>
<keyword evidence="2" id="KW-0479">Metal-binding</keyword>
<evidence type="ECO:0000313" key="8">
    <source>
        <dbReference type="Proteomes" id="UP000567885"/>
    </source>
</evidence>
<keyword evidence="3" id="KW-0805">Transcription regulation</keyword>
<evidence type="ECO:0000256" key="4">
    <source>
        <dbReference type="ARBA" id="ARBA00023163"/>
    </source>
</evidence>
<dbReference type="OrthoDB" id="3862662at2759"/>
<feature type="domain" description="Xylanolytic transcriptional activator regulatory" evidence="6">
    <location>
        <begin position="222"/>
        <end position="297"/>
    </location>
</feature>
<keyword evidence="8" id="KW-1185">Reference proteome</keyword>
<keyword evidence="4" id="KW-0804">Transcription</keyword>
<dbReference type="EMBL" id="JAAGWQ010000039">
    <property type="protein sequence ID" value="KAF5675538.1"/>
    <property type="molecule type" value="Genomic_DNA"/>
</dbReference>
<gene>
    <name evidence="7" type="ORF">FHETE_2535</name>
</gene>
<dbReference type="GO" id="GO:0003677">
    <property type="term" value="F:DNA binding"/>
    <property type="evidence" value="ECO:0007669"/>
    <property type="project" value="InterPro"/>
</dbReference>
<dbReference type="PANTHER" id="PTHR47338:SF20">
    <property type="entry name" value="ZN(II)2CYS6 TRANSCRIPTION FACTOR (EUROFUNG)"/>
    <property type="match status" value="1"/>
</dbReference>
<dbReference type="InterPro" id="IPR050815">
    <property type="entry name" value="TF_fung"/>
</dbReference>
<name>A0A8H5TU68_FUSHE</name>
<dbReference type="InterPro" id="IPR007219">
    <property type="entry name" value="XnlR_reg_dom"/>
</dbReference>
<proteinExistence type="predicted"/>
<dbReference type="Pfam" id="PF04082">
    <property type="entry name" value="Fungal_trans"/>
    <property type="match status" value="1"/>
</dbReference>
<evidence type="ECO:0000313" key="7">
    <source>
        <dbReference type="EMBL" id="KAF5675538.1"/>
    </source>
</evidence>
<keyword evidence="5" id="KW-0539">Nucleus</keyword>
<reference evidence="7 8" key="1">
    <citation type="submission" date="2020-05" db="EMBL/GenBank/DDBJ databases">
        <title>Identification and distribution of gene clusters putatively required for synthesis of sphingolipid metabolism inhibitors in phylogenetically diverse species of the filamentous fungus Fusarium.</title>
        <authorList>
            <person name="Kim H.-S."/>
            <person name="Busman M."/>
            <person name="Brown D.W."/>
            <person name="Divon H."/>
            <person name="Uhlig S."/>
            <person name="Proctor R.H."/>
        </authorList>
    </citation>
    <scope>NUCLEOTIDE SEQUENCE [LARGE SCALE GENOMIC DNA]</scope>
    <source>
        <strain evidence="7 8">NRRL 20693</strain>
    </source>
</reference>
<evidence type="ECO:0000256" key="5">
    <source>
        <dbReference type="ARBA" id="ARBA00023242"/>
    </source>
</evidence>
<organism evidence="7 8">
    <name type="scientific">Fusarium heterosporum</name>
    <dbReference type="NCBI Taxonomy" id="42747"/>
    <lineage>
        <taxon>Eukaryota</taxon>
        <taxon>Fungi</taxon>
        <taxon>Dikarya</taxon>
        <taxon>Ascomycota</taxon>
        <taxon>Pezizomycotina</taxon>
        <taxon>Sordariomycetes</taxon>
        <taxon>Hypocreomycetidae</taxon>
        <taxon>Hypocreales</taxon>
        <taxon>Nectriaceae</taxon>
        <taxon>Fusarium</taxon>
        <taxon>Fusarium heterosporum species complex</taxon>
    </lineage>
</organism>
<comment type="caution">
    <text evidence="7">The sequence shown here is derived from an EMBL/GenBank/DDBJ whole genome shotgun (WGS) entry which is preliminary data.</text>
</comment>
<evidence type="ECO:0000256" key="2">
    <source>
        <dbReference type="ARBA" id="ARBA00022723"/>
    </source>
</evidence>
<dbReference type="SMART" id="SM00906">
    <property type="entry name" value="Fungal_trans"/>
    <property type="match status" value="1"/>
</dbReference>
<accession>A0A8H5TU68</accession>
<evidence type="ECO:0000256" key="1">
    <source>
        <dbReference type="ARBA" id="ARBA00004123"/>
    </source>
</evidence>
<dbReference type="CDD" id="cd12148">
    <property type="entry name" value="fungal_TF_MHR"/>
    <property type="match status" value="1"/>
</dbReference>
<dbReference type="AlphaFoldDB" id="A0A8H5TU68"/>
<dbReference type="GO" id="GO:0000981">
    <property type="term" value="F:DNA-binding transcription factor activity, RNA polymerase II-specific"/>
    <property type="evidence" value="ECO:0007669"/>
    <property type="project" value="InterPro"/>
</dbReference>
<dbReference type="PANTHER" id="PTHR47338">
    <property type="entry name" value="ZN(II)2CYS6 TRANSCRIPTION FACTOR (EUROFUNG)-RELATED"/>
    <property type="match status" value="1"/>
</dbReference>
<comment type="subcellular location">
    <subcellularLocation>
        <location evidence="1">Nucleus</location>
    </subcellularLocation>
</comment>
<dbReference type="GO" id="GO:0008270">
    <property type="term" value="F:zinc ion binding"/>
    <property type="evidence" value="ECO:0007669"/>
    <property type="project" value="InterPro"/>
</dbReference>
<dbReference type="GO" id="GO:0005634">
    <property type="term" value="C:nucleus"/>
    <property type="evidence" value="ECO:0007669"/>
    <property type="project" value="UniProtKB-SubCell"/>
</dbReference>
<protein>
    <submittedName>
        <fullName evidence="7">Positive regulator of purine utilization</fullName>
    </submittedName>
</protein>
<dbReference type="Proteomes" id="UP000567885">
    <property type="component" value="Unassembled WGS sequence"/>
</dbReference>
<sequence length="358" mass="39692">MAESGHAHRGATEDALLVSDASLQVCPVNIHLDGSLASLLAIARFWNPKLALEAEIEALRANRTALPPEPSVPPRISSDVTLIEASVRPSHQPSVEGDARPAATWTRTQAIKERIPPPDLVLSLSSLFFRHIHPWLPFLDPRRVFSDIATQDEPTLLCYALFGVSLPFCFDSRLDQASSDAFWKYSKRRIFVEALEEPSYSSLEALTILTLDLSGITNGPQCWGALAIVTKLAVQLRDAGGRSLRVSTEEGPRHVSRWRLFWAIYALDCYITITTGHPSVLLDCHVHHFLPTQTFTWNEGQSTPTPSQSAEPSSPTSLTPSIIFNYKLDLLSLSRKIRGYLALKNCRRGIMGCQIVFI</sequence>
<evidence type="ECO:0000259" key="6">
    <source>
        <dbReference type="SMART" id="SM00906"/>
    </source>
</evidence>
<dbReference type="GO" id="GO:0006351">
    <property type="term" value="P:DNA-templated transcription"/>
    <property type="evidence" value="ECO:0007669"/>
    <property type="project" value="InterPro"/>
</dbReference>